<reference evidence="1" key="1">
    <citation type="submission" date="2014-05" db="EMBL/GenBank/DDBJ databases">
        <authorList>
            <person name="Chronopoulou M."/>
        </authorList>
    </citation>
    <scope>NUCLEOTIDE SEQUENCE</scope>
    <source>
        <tissue evidence="1">Whole organism</tissue>
    </source>
</reference>
<sequence length="44" mass="5076">MRAIILDASARYICGLIAENSKHRNRYMVDSIINDQVYSIYGIQ</sequence>
<dbReference type="AlphaFoldDB" id="A0A0K2TRE9"/>
<dbReference type="EMBL" id="HACA01010605">
    <property type="protein sequence ID" value="CDW27966.1"/>
    <property type="molecule type" value="Transcribed_RNA"/>
</dbReference>
<name>A0A0K2TRE9_LEPSM</name>
<proteinExistence type="predicted"/>
<evidence type="ECO:0000313" key="1">
    <source>
        <dbReference type="EMBL" id="CDW27966.1"/>
    </source>
</evidence>
<accession>A0A0K2TRE9</accession>
<organism evidence="1">
    <name type="scientific">Lepeophtheirus salmonis</name>
    <name type="common">Salmon louse</name>
    <name type="synonym">Caligus salmonis</name>
    <dbReference type="NCBI Taxonomy" id="72036"/>
    <lineage>
        <taxon>Eukaryota</taxon>
        <taxon>Metazoa</taxon>
        <taxon>Ecdysozoa</taxon>
        <taxon>Arthropoda</taxon>
        <taxon>Crustacea</taxon>
        <taxon>Multicrustacea</taxon>
        <taxon>Hexanauplia</taxon>
        <taxon>Copepoda</taxon>
        <taxon>Siphonostomatoida</taxon>
        <taxon>Caligidae</taxon>
        <taxon>Lepeophtheirus</taxon>
    </lineage>
</organism>
<protein>
    <submittedName>
        <fullName evidence="1">Uncharacterized protein</fullName>
    </submittedName>
</protein>